<dbReference type="EMBL" id="KQ964676">
    <property type="protein sequence ID" value="KXN66915.1"/>
    <property type="molecule type" value="Genomic_DNA"/>
</dbReference>
<dbReference type="PRINTS" id="PR00080">
    <property type="entry name" value="SDRFAMILY"/>
</dbReference>
<dbReference type="Gene3D" id="3.40.50.720">
    <property type="entry name" value="NAD(P)-binding Rossmann-like Domain"/>
    <property type="match status" value="1"/>
</dbReference>
<name>A0A137NVQ3_CONC2</name>
<dbReference type="AlphaFoldDB" id="A0A137NVQ3"/>
<feature type="non-terminal residue" evidence="4">
    <location>
        <position position="1"/>
    </location>
</feature>
<dbReference type="Proteomes" id="UP000070444">
    <property type="component" value="Unassembled WGS sequence"/>
</dbReference>
<dbReference type="OrthoDB" id="191139at2759"/>
<dbReference type="PANTHER" id="PTHR24320:SF264">
    <property type="entry name" value="DEHYDROGENASE_REDUCTASE SDR FAMILY MEMBER ON CHROMOSOME X"/>
    <property type="match status" value="1"/>
</dbReference>
<reference evidence="4 5" key="1">
    <citation type="journal article" date="2015" name="Genome Biol. Evol.">
        <title>Phylogenomic analyses indicate that early fungi evolved digesting cell walls of algal ancestors of land plants.</title>
        <authorList>
            <person name="Chang Y."/>
            <person name="Wang S."/>
            <person name="Sekimoto S."/>
            <person name="Aerts A.L."/>
            <person name="Choi C."/>
            <person name="Clum A."/>
            <person name="LaButti K.M."/>
            <person name="Lindquist E.A."/>
            <person name="Yee Ngan C."/>
            <person name="Ohm R.A."/>
            <person name="Salamov A.A."/>
            <person name="Grigoriev I.V."/>
            <person name="Spatafora J.W."/>
            <person name="Berbee M.L."/>
        </authorList>
    </citation>
    <scope>NUCLEOTIDE SEQUENCE [LARGE SCALE GENOMIC DNA]</scope>
    <source>
        <strain evidence="4 5">NRRL 28638</strain>
    </source>
</reference>
<evidence type="ECO:0000256" key="1">
    <source>
        <dbReference type="ARBA" id="ARBA00006484"/>
    </source>
</evidence>
<keyword evidence="5" id="KW-1185">Reference proteome</keyword>
<proteinExistence type="inferred from homology"/>
<accession>A0A137NVQ3</accession>
<comment type="similarity">
    <text evidence="1 3">Belongs to the short-chain dehydrogenases/reductases (SDR) family.</text>
</comment>
<keyword evidence="2" id="KW-0560">Oxidoreductase</keyword>
<gene>
    <name evidence="4" type="ORF">CONCODRAFT_73341</name>
</gene>
<evidence type="ECO:0000256" key="2">
    <source>
        <dbReference type="ARBA" id="ARBA00023002"/>
    </source>
</evidence>
<dbReference type="OMA" id="NACQFEM"/>
<dbReference type="GO" id="GO:0016491">
    <property type="term" value="F:oxidoreductase activity"/>
    <property type="evidence" value="ECO:0007669"/>
    <property type="project" value="UniProtKB-KW"/>
</dbReference>
<organism evidence="4 5">
    <name type="scientific">Conidiobolus coronatus (strain ATCC 28846 / CBS 209.66 / NRRL 28638)</name>
    <name type="common">Delacroixia coronata</name>
    <dbReference type="NCBI Taxonomy" id="796925"/>
    <lineage>
        <taxon>Eukaryota</taxon>
        <taxon>Fungi</taxon>
        <taxon>Fungi incertae sedis</taxon>
        <taxon>Zoopagomycota</taxon>
        <taxon>Entomophthoromycotina</taxon>
        <taxon>Entomophthoromycetes</taxon>
        <taxon>Entomophthorales</taxon>
        <taxon>Ancylistaceae</taxon>
        <taxon>Conidiobolus</taxon>
    </lineage>
</organism>
<dbReference type="SUPFAM" id="SSF51735">
    <property type="entry name" value="NAD(P)-binding Rossmann-fold domains"/>
    <property type="match status" value="1"/>
</dbReference>
<protein>
    <submittedName>
        <fullName evidence="4">NAD(P)-binding protein</fullName>
    </submittedName>
</protein>
<evidence type="ECO:0000256" key="3">
    <source>
        <dbReference type="RuleBase" id="RU000363"/>
    </source>
</evidence>
<dbReference type="PRINTS" id="PR00081">
    <property type="entry name" value="GDHRDH"/>
</dbReference>
<dbReference type="InterPro" id="IPR036291">
    <property type="entry name" value="NAD(P)-bd_dom_sf"/>
</dbReference>
<evidence type="ECO:0000313" key="5">
    <source>
        <dbReference type="Proteomes" id="UP000070444"/>
    </source>
</evidence>
<sequence length="321" mass="36819">FLFQIFNAFILGVYSKPEDYLNELIKYSKSQEKLSRKVCIITGATSGIGLETAKTLYKAGYLVILGTRNAEKTQELIETITDENSEGDLIHIPLDCNTLVSCKQFIQKFKSLNLKLDLLINNAGIMMVPYDETIEFLETQIGINYISHFYLTNQLIPHFNKNSKIINLSSIAAYYSNNIDLEQITKTQFYHPVLNYSQSKLANLLHTYYLQKELKDKEIYVYAVHPGMVSTNLYQFDTMANFFNKYFNFLFKTPIAGSFTVLRCAILPPSEGHFDSSLYYAEEQTLPTHKAALDGKSIPDLINWTIETIEDRGYTLLKFDD</sequence>
<evidence type="ECO:0000313" key="4">
    <source>
        <dbReference type="EMBL" id="KXN66915.1"/>
    </source>
</evidence>
<dbReference type="STRING" id="796925.A0A137NVQ3"/>
<dbReference type="InterPro" id="IPR002347">
    <property type="entry name" value="SDR_fam"/>
</dbReference>
<dbReference type="Pfam" id="PF00106">
    <property type="entry name" value="adh_short"/>
    <property type="match status" value="1"/>
</dbReference>
<dbReference type="PANTHER" id="PTHR24320">
    <property type="entry name" value="RETINOL DEHYDROGENASE"/>
    <property type="match status" value="1"/>
</dbReference>